<evidence type="ECO:0000256" key="1">
    <source>
        <dbReference type="SAM" id="SignalP"/>
    </source>
</evidence>
<evidence type="ECO:0000313" key="3">
    <source>
        <dbReference type="EMBL" id="CAH1423396.1"/>
    </source>
</evidence>
<comment type="caution">
    <text evidence="3">The sequence shown here is derived from an EMBL/GenBank/DDBJ whole genome shotgun (WGS) entry which is preliminary data.</text>
</comment>
<feature type="chain" id="PRO_5043739917" description="Reverse transcriptase zinc-binding domain-containing protein" evidence="1">
    <location>
        <begin position="18"/>
        <end position="102"/>
    </location>
</feature>
<accession>A0AAU9M8L4</accession>
<organism evidence="3 4">
    <name type="scientific">Lactuca virosa</name>
    <dbReference type="NCBI Taxonomy" id="75947"/>
    <lineage>
        <taxon>Eukaryota</taxon>
        <taxon>Viridiplantae</taxon>
        <taxon>Streptophyta</taxon>
        <taxon>Embryophyta</taxon>
        <taxon>Tracheophyta</taxon>
        <taxon>Spermatophyta</taxon>
        <taxon>Magnoliopsida</taxon>
        <taxon>eudicotyledons</taxon>
        <taxon>Gunneridae</taxon>
        <taxon>Pentapetalae</taxon>
        <taxon>asterids</taxon>
        <taxon>campanulids</taxon>
        <taxon>Asterales</taxon>
        <taxon>Asteraceae</taxon>
        <taxon>Cichorioideae</taxon>
        <taxon>Cichorieae</taxon>
        <taxon>Lactucinae</taxon>
        <taxon>Lactuca</taxon>
    </lineage>
</organism>
<dbReference type="AlphaFoldDB" id="A0AAU9M8L4"/>
<dbReference type="EMBL" id="CAKMRJ010001112">
    <property type="protein sequence ID" value="CAH1423396.1"/>
    <property type="molecule type" value="Genomic_DNA"/>
</dbReference>
<feature type="signal peptide" evidence="1">
    <location>
        <begin position="1"/>
        <end position="17"/>
    </location>
</feature>
<proteinExistence type="predicted"/>
<name>A0AAU9M8L4_9ASTR</name>
<evidence type="ECO:0000259" key="2">
    <source>
        <dbReference type="Pfam" id="PF13966"/>
    </source>
</evidence>
<protein>
    <recommendedName>
        <fullName evidence="2">Reverse transcriptase zinc-binding domain-containing protein</fullName>
    </recommendedName>
</protein>
<keyword evidence="4" id="KW-1185">Reference proteome</keyword>
<gene>
    <name evidence="3" type="ORF">LVIROSA_LOCUS10674</name>
</gene>
<evidence type="ECO:0000313" key="4">
    <source>
        <dbReference type="Proteomes" id="UP001157418"/>
    </source>
</evidence>
<dbReference type="InterPro" id="IPR026960">
    <property type="entry name" value="RVT-Znf"/>
</dbReference>
<sequence length="102" mass="11824">MFVWRLLLIRLATTVNLDSIGIDVLSILCLVCNEVSEDKDHLFVNCEIIVKTWNSIARWIDINCPVFGRVGDGYVSLEWMLYGFQSQKDVVEVILGLMWWMI</sequence>
<feature type="domain" description="Reverse transcriptase zinc-binding" evidence="2">
    <location>
        <begin position="1"/>
        <end position="53"/>
    </location>
</feature>
<keyword evidence="1" id="KW-0732">Signal</keyword>
<reference evidence="3 4" key="1">
    <citation type="submission" date="2022-01" db="EMBL/GenBank/DDBJ databases">
        <authorList>
            <person name="Xiong W."/>
            <person name="Schranz E."/>
        </authorList>
    </citation>
    <scope>NUCLEOTIDE SEQUENCE [LARGE SCALE GENOMIC DNA]</scope>
</reference>
<dbReference type="Proteomes" id="UP001157418">
    <property type="component" value="Unassembled WGS sequence"/>
</dbReference>
<dbReference type="Pfam" id="PF13966">
    <property type="entry name" value="zf-RVT"/>
    <property type="match status" value="1"/>
</dbReference>